<evidence type="ECO:0000256" key="2">
    <source>
        <dbReference type="ARBA" id="ARBA00004173"/>
    </source>
</evidence>
<dbReference type="PANTHER" id="PTHR13453:SF1">
    <property type="entry name" value="KAT8 REGULATORY NSL COMPLEX SUBUNIT 2"/>
    <property type="match status" value="1"/>
</dbReference>
<keyword evidence="5" id="KW-0597">Phosphoprotein</keyword>
<dbReference type="InterPro" id="IPR026316">
    <property type="entry name" value="NSL2"/>
</dbReference>
<evidence type="ECO:0000256" key="1">
    <source>
        <dbReference type="ARBA" id="ARBA00004123"/>
    </source>
</evidence>
<dbReference type="OrthoDB" id="677315at2759"/>
<evidence type="ECO:0000313" key="17">
    <source>
        <dbReference type="Proteomes" id="UP000236161"/>
    </source>
</evidence>
<comment type="function">
    <text evidence="12">Non-catalytic component of the NSL histone acetyltransferase complex, a multiprotein complex that mediates histone H4 acetylation at 'Lys-5'- and 'Lys-8' (H4K5ac and H4K8ac) at transcription start sites and promotes transcription initiation. Required for NSL complex stability and for transcription of intraciliary transport genes in both ciliated and non-ciliated cells by regulating histone H4 acetylation at 'Lys-5'- and 'Lys-12' (H4K5ac and H4K12ac). This is necessary for cilium assembly in ciliated cells and for organization of the microtubule cytoskeleton in non-ciliated cells. Required within the NSL complex to maintain nuclear architecture stability by promoting KAT8-mediated acetylation of lamin LMNA.</text>
</comment>
<evidence type="ECO:0000256" key="13">
    <source>
        <dbReference type="ARBA" id="ARBA00093543"/>
    </source>
</evidence>
<keyword evidence="7" id="KW-0156">Chromatin regulator</keyword>
<comment type="subcellular location">
    <subcellularLocation>
        <location evidence="2">Mitochondrion</location>
    </subcellularLocation>
    <subcellularLocation>
        <location evidence="1">Nucleus</location>
    </subcellularLocation>
</comment>
<keyword evidence="4" id="KW-1017">Isopeptide bond</keyword>
<dbReference type="PANTHER" id="PTHR13453">
    <property type="entry name" value="KAT8 REGULATORY NSL COMPLEX SUBUNIT 2"/>
    <property type="match status" value="1"/>
</dbReference>
<dbReference type="GO" id="GO:0006325">
    <property type="term" value="P:chromatin organization"/>
    <property type="evidence" value="ECO:0007669"/>
    <property type="project" value="UniProtKB-KW"/>
</dbReference>
<comment type="subunit">
    <text evidence="13">Component of the NSL complex at least composed of KAT8/MOF, KANSL1, KANSL2, KANSL3, MCRS1, PHF20, OGT1/OGT, WDR5 and HCFC1.</text>
</comment>
<keyword evidence="6" id="KW-0832">Ubl conjugation</keyword>
<evidence type="ECO:0000256" key="8">
    <source>
        <dbReference type="ARBA" id="ARBA00023128"/>
    </source>
</evidence>
<evidence type="ECO:0000256" key="4">
    <source>
        <dbReference type="ARBA" id="ARBA00022499"/>
    </source>
</evidence>
<evidence type="ECO:0000256" key="5">
    <source>
        <dbReference type="ARBA" id="ARBA00022553"/>
    </source>
</evidence>
<dbReference type="InterPro" id="IPR025927">
    <property type="entry name" value="Znf_KANL2-like"/>
</dbReference>
<dbReference type="AlphaFoldDB" id="A0A2I0BFY6"/>
<dbReference type="GO" id="GO:0005634">
    <property type="term" value="C:nucleus"/>
    <property type="evidence" value="ECO:0007669"/>
    <property type="project" value="UniProtKB-SubCell"/>
</dbReference>
<dbReference type="GO" id="GO:0005739">
    <property type="term" value="C:mitochondrion"/>
    <property type="evidence" value="ECO:0007669"/>
    <property type="project" value="UniProtKB-SubCell"/>
</dbReference>
<accession>A0A2I0BFY6</accession>
<evidence type="ECO:0000256" key="3">
    <source>
        <dbReference type="ARBA" id="ARBA00015508"/>
    </source>
</evidence>
<gene>
    <name evidence="16" type="ORF">AXF42_Ash003354</name>
</gene>
<evidence type="ECO:0000313" key="16">
    <source>
        <dbReference type="EMBL" id="PKA66699.1"/>
    </source>
</evidence>
<evidence type="ECO:0000256" key="12">
    <source>
        <dbReference type="ARBA" id="ARBA00093359"/>
    </source>
</evidence>
<dbReference type="EMBL" id="KZ451885">
    <property type="protein sequence ID" value="PKA66699.1"/>
    <property type="molecule type" value="Genomic_DNA"/>
</dbReference>
<proteinExistence type="predicted"/>
<name>A0A2I0BFY6_9ASPA</name>
<feature type="domain" description="KANL2-like probable zinc-finger" evidence="15">
    <location>
        <begin position="135"/>
        <end position="198"/>
    </location>
</feature>
<evidence type="ECO:0000259" key="15">
    <source>
        <dbReference type="Pfam" id="PF13891"/>
    </source>
</evidence>
<evidence type="ECO:0000256" key="9">
    <source>
        <dbReference type="ARBA" id="ARBA00023242"/>
    </source>
</evidence>
<sequence length="259" mass="29027">MKRESILPSFSSLDPIGEPTANPSPNPNPDLIPAAPSDGACSGMSIDGEEEDEALAGAEFLSREEVLRRRSRRLKQLKRCYLQQYWALMEEMRVKHRDYYWEFGKSPAEEESTRVCSGPREGEKGSSSVGDRKRCAYVGCKSKAMPLTSYCHPHILCDTKQTLYKACSYVIKSTQNGPQICAKPVLRAAIPSLCPIHSQKIRRQILQALKKVGLNLSSSNKPLPKLHVLISECVRHIQVKRRSKRLVKLTDDAMITSSL</sequence>
<keyword evidence="8" id="KW-0496">Mitochondrion</keyword>
<evidence type="ECO:0000256" key="7">
    <source>
        <dbReference type="ARBA" id="ARBA00022853"/>
    </source>
</evidence>
<dbReference type="GO" id="GO:0044545">
    <property type="term" value="C:NSL complex"/>
    <property type="evidence" value="ECO:0007669"/>
    <property type="project" value="TreeGrafter"/>
</dbReference>
<evidence type="ECO:0000256" key="14">
    <source>
        <dbReference type="SAM" id="MobiDB-lite"/>
    </source>
</evidence>
<evidence type="ECO:0000256" key="6">
    <source>
        <dbReference type="ARBA" id="ARBA00022843"/>
    </source>
</evidence>
<dbReference type="Proteomes" id="UP000236161">
    <property type="component" value="Unassembled WGS sequence"/>
</dbReference>
<evidence type="ECO:0000256" key="10">
    <source>
        <dbReference type="ARBA" id="ARBA00032947"/>
    </source>
</evidence>
<dbReference type="Pfam" id="PF13891">
    <property type="entry name" value="zf-C3HC3H_KANSL2"/>
    <property type="match status" value="1"/>
</dbReference>
<evidence type="ECO:0000256" key="11">
    <source>
        <dbReference type="ARBA" id="ARBA00033378"/>
    </source>
</evidence>
<protein>
    <recommendedName>
        <fullName evidence="3">KAT8 regulatory NSL complex subunit 2</fullName>
    </recommendedName>
    <alternativeName>
        <fullName evidence="11">NSL complex protein NSL2</fullName>
    </alternativeName>
    <alternativeName>
        <fullName evidence="10">Non-specific lethal 2 homolog</fullName>
    </alternativeName>
</protein>
<organism evidence="16 17">
    <name type="scientific">Apostasia shenzhenica</name>
    <dbReference type="NCBI Taxonomy" id="1088818"/>
    <lineage>
        <taxon>Eukaryota</taxon>
        <taxon>Viridiplantae</taxon>
        <taxon>Streptophyta</taxon>
        <taxon>Embryophyta</taxon>
        <taxon>Tracheophyta</taxon>
        <taxon>Spermatophyta</taxon>
        <taxon>Magnoliopsida</taxon>
        <taxon>Liliopsida</taxon>
        <taxon>Asparagales</taxon>
        <taxon>Orchidaceae</taxon>
        <taxon>Apostasioideae</taxon>
        <taxon>Apostasia</taxon>
    </lineage>
</organism>
<keyword evidence="17" id="KW-1185">Reference proteome</keyword>
<reference evidence="16 17" key="1">
    <citation type="journal article" date="2017" name="Nature">
        <title>The Apostasia genome and the evolution of orchids.</title>
        <authorList>
            <person name="Zhang G.Q."/>
            <person name="Liu K.W."/>
            <person name="Li Z."/>
            <person name="Lohaus R."/>
            <person name="Hsiao Y.Y."/>
            <person name="Niu S.C."/>
            <person name="Wang J.Y."/>
            <person name="Lin Y.C."/>
            <person name="Xu Q."/>
            <person name="Chen L.J."/>
            <person name="Yoshida K."/>
            <person name="Fujiwara S."/>
            <person name="Wang Z.W."/>
            <person name="Zhang Y.Q."/>
            <person name="Mitsuda N."/>
            <person name="Wang M."/>
            <person name="Liu G.H."/>
            <person name="Pecoraro L."/>
            <person name="Huang H.X."/>
            <person name="Xiao X.J."/>
            <person name="Lin M."/>
            <person name="Wu X.Y."/>
            <person name="Wu W.L."/>
            <person name="Chen Y.Y."/>
            <person name="Chang S.B."/>
            <person name="Sakamoto S."/>
            <person name="Ohme-Takagi M."/>
            <person name="Yagi M."/>
            <person name="Zeng S.J."/>
            <person name="Shen C.Y."/>
            <person name="Yeh C.M."/>
            <person name="Luo Y.B."/>
            <person name="Tsai W.C."/>
            <person name="Van de Peer Y."/>
            <person name="Liu Z.J."/>
        </authorList>
    </citation>
    <scope>NUCLEOTIDE SEQUENCE [LARGE SCALE GENOMIC DNA]</scope>
    <source>
        <strain evidence="17">cv. Shenzhen</strain>
        <tissue evidence="16">Stem</tissue>
    </source>
</reference>
<feature type="region of interest" description="Disordered" evidence="14">
    <location>
        <begin position="1"/>
        <end position="46"/>
    </location>
</feature>
<keyword evidence="9" id="KW-0539">Nucleus</keyword>